<dbReference type="GO" id="GO:0016787">
    <property type="term" value="F:hydrolase activity"/>
    <property type="evidence" value="ECO:0007669"/>
    <property type="project" value="UniProtKB-KW"/>
</dbReference>
<name>A0ABN3QP58_9ACTN</name>
<dbReference type="Pfam" id="PF12146">
    <property type="entry name" value="Hydrolase_4"/>
    <property type="match status" value="1"/>
</dbReference>
<organism evidence="2 3">
    <name type="scientific">Actinomadura fulvescens</name>
    <dbReference type="NCBI Taxonomy" id="46160"/>
    <lineage>
        <taxon>Bacteria</taxon>
        <taxon>Bacillati</taxon>
        <taxon>Actinomycetota</taxon>
        <taxon>Actinomycetes</taxon>
        <taxon>Streptosporangiales</taxon>
        <taxon>Thermomonosporaceae</taxon>
        <taxon>Actinomadura</taxon>
    </lineage>
</organism>
<accession>A0ABN3QP58</accession>
<keyword evidence="3" id="KW-1185">Reference proteome</keyword>
<feature type="domain" description="Serine aminopeptidase S33" evidence="1">
    <location>
        <begin position="75"/>
        <end position="314"/>
    </location>
</feature>
<protein>
    <submittedName>
        <fullName evidence="2">CocE/NonD family hydrolase</fullName>
    </submittedName>
</protein>
<evidence type="ECO:0000259" key="1">
    <source>
        <dbReference type="Pfam" id="PF12146"/>
    </source>
</evidence>
<keyword evidence="2" id="KW-0378">Hydrolase</keyword>
<dbReference type="Gene3D" id="3.40.50.1820">
    <property type="entry name" value="alpha/beta hydrolase"/>
    <property type="match status" value="1"/>
</dbReference>
<gene>
    <name evidence="2" type="ORF">GCM10010411_82010</name>
</gene>
<evidence type="ECO:0000313" key="2">
    <source>
        <dbReference type="EMBL" id="GAA2631491.1"/>
    </source>
</evidence>
<dbReference type="PANTHER" id="PTHR43265:SF1">
    <property type="entry name" value="ESTERASE ESTD"/>
    <property type="match status" value="1"/>
</dbReference>
<dbReference type="SUPFAM" id="SSF53474">
    <property type="entry name" value="alpha/beta-Hydrolases"/>
    <property type="match status" value="1"/>
</dbReference>
<dbReference type="InterPro" id="IPR029058">
    <property type="entry name" value="AB_hydrolase_fold"/>
</dbReference>
<dbReference type="Proteomes" id="UP001501509">
    <property type="component" value="Unassembled WGS sequence"/>
</dbReference>
<proteinExistence type="predicted"/>
<dbReference type="PANTHER" id="PTHR43265">
    <property type="entry name" value="ESTERASE ESTD"/>
    <property type="match status" value="1"/>
</dbReference>
<dbReference type="EMBL" id="BAAATD010000016">
    <property type="protein sequence ID" value="GAA2631491.1"/>
    <property type="molecule type" value="Genomic_DNA"/>
</dbReference>
<dbReference type="InterPro" id="IPR053145">
    <property type="entry name" value="AB_hydrolase_Est10"/>
</dbReference>
<sequence length="353" mass="39450">MRKGSPTAVRPRWYRRRWARWTAGALATVLVLVAVAGAWVIRQNTYDLREERVTITGGAWPLKGVLAWPKKGKGPFGLVVFVHGDGPVDATHETFYRPMWEAFAKAGYASLSWNKPGVGGAEGNWLDQSMDDRAAETIAAIRWAERRPGIDARRIGLWGASQASWVMPKVAVRLPELRFVIAVSPAINWLRQGRYNLMAELEDAGASPEKVRAEVGRSDTTLRLLRSDASFEQYKAAVGDARDMTADRWRFVTKNYTSDAERDLAAMRVPVLLVLGGHDRNVDVADTEAGYRKALRAPGRLQTRRYPNATHSLVRKELEESQLKLTLVAIAAPRSLSAKGFLDDQRRYLSAIR</sequence>
<comment type="caution">
    <text evidence="2">The sequence shown here is derived from an EMBL/GenBank/DDBJ whole genome shotgun (WGS) entry which is preliminary data.</text>
</comment>
<reference evidence="2 3" key="1">
    <citation type="journal article" date="2019" name="Int. J. Syst. Evol. Microbiol.">
        <title>The Global Catalogue of Microorganisms (GCM) 10K type strain sequencing project: providing services to taxonomists for standard genome sequencing and annotation.</title>
        <authorList>
            <consortium name="The Broad Institute Genomics Platform"/>
            <consortium name="The Broad Institute Genome Sequencing Center for Infectious Disease"/>
            <person name="Wu L."/>
            <person name="Ma J."/>
        </authorList>
    </citation>
    <scope>NUCLEOTIDE SEQUENCE [LARGE SCALE GENOMIC DNA]</scope>
    <source>
        <strain evidence="2 3">JCM 6833</strain>
    </source>
</reference>
<dbReference type="InterPro" id="IPR022742">
    <property type="entry name" value="Hydrolase_4"/>
</dbReference>
<evidence type="ECO:0000313" key="3">
    <source>
        <dbReference type="Proteomes" id="UP001501509"/>
    </source>
</evidence>